<protein>
    <recommendedName>
        <fullName evidence="4">CCHC-type domain-containing protein</fullName>
    </recommendedName>
</protein>
<evidence type="ECO:0000256" key="3">
    <source>
        <dbReference type="SAM" id="SignalP"/>
    </source>
</evidence>
<dbReference type="InterPro" id="IPR001878">
    <property type="entry name" value="Znf_CCHC"/>
</dbReference>
<dbReference type="GO" id="GO:0008270">
    <property type="term" value="F:zinc ion binding"/>
    <property type="evidence" value="ECO:0007669"/>
    <property type="project" value="UniProtKB-KW"/>
</dbReference>
<keyword evidence="1" id="KW-0862">Zinc</keyword>
<dbReference type="Gene3D" id="3.60.10.10">
    <property type="entry name" value="Endonuclease/exonuclease/phosphatase"/>
    <property type="match status" value="1"/>
</dbReference>
<feature type="chain" id="PRO_5044862523" description="CCHC-type domain-containing protein" evidence="3">
    <location>
        <begin position="23"/>
        <end position="658"/>
    </location>
</feature>
<accession>A0ABD0VSL7</accession>
<dbReference type="Proteomes" id="UP001552299">
    <property type="component" value="Unassembled WGS sequence"/>
</dbReference>
<keyword evidence="3" id="KW-0732">Signal</keyword>
<evidence type="ECO:0000313" key="6">
    <source>
        <dbReference type="Proteomes" id="UP001552299"/>
    </source>
</evidence>
<dbReference type="PANTHER" id="PTHR31286">
    <property type="entry name" value="GLYCINE-RICH CELL WALL STRUCTURAL PROTEIN 1.8-LIKE"/>
    <property type="match status" value="1"/>
</dbReference>
<evidence type="ECO:0000256" key="2">
    <source>
        <dbReference type="SAM" id="MobiDB-lite"/>
    </source>
</evidence>
<comment type="caution">
    <text evidence="5">The sequence shown here is derived from an EMBL/GenBank/DDBJ whole genome shotgun (WGS) entry which is preliminary data.</text>
</comment>
<sequence length="658" mass="74134">MLPPPPSFPFFLLAFLPKSVWPLELGEAVLEPPPVYQLRRFRNRLNGRCVHLPNKTFFFTSIHERFIFSGLVRFPHLPLQYWDETNITNIVSKVGSPILLDGNMFKWGRREFARACVRINFDSKLPAGIWVEGLNGRFFQKIEYEKISSFCYHCGKIGHCREVCSELLSNGGDVCSKEDVNKSGPDAYSGRSEDKSIKEGNENAEKVDYGPWIHVKFPANRRKQIRSDLNVKNLRSKSLLIADSGVMKGNADAISVKNLVEVNKKLAEHSKSTLNMKLLSRMWKMEGSLEYDFPDALMSINEDAIDPGIPEDSSVYEGDIKESILRMQAGSDTDNLKDAAIPGGAQAEQIIETEGKPLPGDAQATHDVIQNAGCGSNKEGTLLSVDSGKNSDLKTCQKSVSLCDNKIGSLSVKQKLDKELKSLGSIEEIPRKRKETKLSSIDRREVNRLIGVEWNFFHRPARSMSGGILVLWKRDDVQFTVVEDSHQFVFGVIQIPNMGNWNVTTVYGNKDLHVRRALWDSLERLTSSDIPFVVGGDFNCIISKEDKRGGKRYIFSQGPQEMRSFMANNNFHDVGVLRPKFTWCNNKDGASRIFERLDKCLLNSTVLQWIPLAKIRHLARVASDHSPIMFKSMKAIVHDRKLSGLKIFGNVTQLLGIL</sequence>
<evidence type="ECO:0000259" key="4">
    <source>
        <dbReference type="PROSITE" id="PS50158"/>
    </source>
</evidence>
<name>A0ABD0VSL7_DENTH</name>
<keyword evidence="1" id="KW-0479">Metal-binding</keyword>
<evidence type="ECO:0000313" key="5">
    <source>
        <dbReference type="EMBL" id="KAL0925536.1"/>
    </source>
</evidence>
<dbReference type="SUPFAM" id="SSF56219">
    <property type="entry name" value="DNase I-like"/>
    <property type="match status" value="1"/>
</dbReference>
<feature type="region of interest" description="Disordered" evidence="2">
    <location>
        <begin position="181"/>
        <end position="201"/>
    </location>
</feature>
<dbReference type="InterPro" id="IPR036691">
    <property type="entry name" value="Endo/exonu/phosph_ase_sf"/>
</dbReference>
<dbReference type="InterPro" id="IPR040256">
    <property type="entry name" value="At4g02000-like"/>
</dbReference>
<feature type="compositionally biased region" description="Basic and acidic residues" evidence="2">
    <location>
        <begin position="191"/>
        <end position="201"/>
    </location>
</feature>
<evidence type="ECO:0000256" key="1">
    <source>
        <dbReference type="PROSITE-ProRule" id="PRU00047"/>
    </source>
</evidence>
<keyword evidence="1" id="KW-0863">Zinc-finger</keyword>
<keyword evidence="6" id="KW-1185">Reference proteome</keyword>
<dbReference type="AlphaFoldDB" id="A0ABD0VSL7"/>
<feature type="signal peptide" evidence="3">
    <location>
        <begin position="1"/>
        <end position="22"/>
    </location>
</feature>
<proteinExistence type="predicted"/>
<dbReference type="PROSITE" id="PS50158">
    <property type="entry name" value="ZF_CCHC"/>
    <property type="match status" value="1"/>
</dbReference>
<dbReference type="EMBL" id="JANQDX010000004">
    <property type="protein sequence ID" value="KAL0925536.1"/>
    <property type="molecule type" value="Genomic_DNA"/>
</dbReference>
<dbReference type="PANTHER" id="PTHR31286:SF180">
    <property type="entry name" value="OS10G0362600 PROTEIN"/>
    <property type="match status" value="1"/>
</dbReference>
<reference evidence="5 6" key="1">
    <citation type="journal article" date="2024" name="Plant Biotechnol. J.">
        <title>Dendrobium thyrsiflorum genome and its molecular insights into genes involved in important horticultural traits.</title>
        <authorList>
            <person name="Chen B."/>
            <person name="Wang J.Y."/>
            <person name="Zheng P.J."/>
            <person name="Li K.L."/>
            <person name="Liang Y.M."/>
            <person name="Chen X.F."/>
            <person name="Zhang C."/>
            <person name="Zhao X."/>
            <person name="He X."/>
            <person name="Zhang G.Q."/>
            <person name="Liu Z.J."/>
            <person name="Xu Q."/>
        </authorList>
    </citation>
    <scope>NUCLEOTIDE SEQUENCE [LARGE SCALE GENOMIC DNA]</scope>
    <source>
        <strain evidence="5">GZMU011</strain>
    </source>
</reference>
<feature type="domain" description="CCHC-type" evidence="4">
    <location>
        <begin position="151"/>
        <end position="166"/>
    </location>
</feature>
<gene>
    <name evidence="5" type="ORF">M5K25_003881</name>
</gene>
<organism evidence="5 6">
    <name type="scientific">Dendrobium thyrsiflorum</name>
    <name type="common">Pinecone-like raceme dendrobium</name>
    <name type="synonym">Orchid</name>
    <dbReference type="NCBI Taxonomy" id="117978"/>
    <lineage>
        <taxon>Eukaryota</taxon>
        <taxon>Viridiplantae</taxon>
        <taxon>Streptophyta</taxon>
        <taxon>Embryophyta</taxon>
        <taxon>Tracheophyta</taxon>
        <taxon>Spermatophyta</taxon>
        <taxon>Magnoliopsida</taxon>
        <taxon>Liliopsida</taxon>
        <taxon>Asparagales</taxon>
        <taxon>Orchidaceae</taxon>
        <taxon>Epidendroideae</taxon>
        <taxon>Malaxideae</taxon>
        <taxon>Dendrobiinae</taxon>
        <taxon>Dendrobium</taxon>
    </lineage>
</organism>